<dbReference type="RefSeq" id="WP_377823752.1">
    <property type="nucleotide sequence ID" value="NZ_JBHSWJ010000002.1"/>
</dbReference>
<organism evidence="1 2">
    <name type="scientific">Branchiibius cervicis</name>
    <dbReference type="NCBI Taxonomy" id="908252"/>
    <lineage>
        <taxon>Bacteria</taxon>
        <taxon>Bacillati</taxon>
        <taxon>Actinomycetota</taxon>
        <taxon>Actinomycetes</taxon>
        <taxon>Micrococcales</taxon>
        <taxon>Dermacoccaceae</taxon>
        <taxon>Branchiibius</taxon>
    </lineage>
</organism>
<proteinExistence type="predicted"/>
<protein>
    <submittedName>
        <fullName evidence="1">Uncharacterized protein</fullName>
    </submittedName>
</protein>
<name>A0ABW2AWV9_9MICO</name>
<dbReference type="Proteomes" id="UP001596356">
    <property type="component" value="Unassembled WGS sequence"/>
</dbReference>
<reference evidence="2" key="1">
    <citation type="journal article" date="2019" name="Int. J. Syst. Evol. Microbiol.">
        <title>The Global Catalogue of Microorganisms (GCM) 10K type strain sequencing project: providing services to taxonomists for standard genome sequencing and annotation.</title>
        <authorList>
            <consortium name="The Broad Institute Genomics Platform"/>
            <consortium name="The Broad Institute Genome Sequencing Center for Infectious Disease"/>
            <person name="Wu L."/>
            <person name="Ma J."/>
        </authorList>
    </citation>
    <scope>NUCLEOTIDE SEQUENCE [LARGE SCALE GENOMIC DNA]</scope>
    <source>
        <strain evidence="2">NBRC 106593</strain>
    </source>
</reference>
<evidence type="ECO:0000313" key="2">
    <source>
        <dbReference type="Proteomes" id="UP001596356"/>
    </source>
</evidence>
<comment type="caution">
    <text evidence="1">The sequence shown here is derived from an EMBL/GenBank/DDBJ whole genome shotgun (WGS) entry which is preliminary data.</text>
</comment>
<sequence>MPDAVSAELARIVRRWHELPQDRAAGLAPAVHHVTQALADETARACGRQRLGVPDLGPALVVDQLRVITYDALQAGLDRTSVADRLTALRRMIA</sequence>
<accession>A0ABW2AWV9</accession>
<dbReference type="EMBL" id="JBHSWJ010000002">
    <property type="protein sequence ID" value="MFC6714981.1"/>
    <property type="molecule type" value="Genomic_DNA"/>
</dbReference>
<keyword evidence="2" id="KW-1185">Reference proteome</keyword>
<gene>
    <name evidence="1" type="ORF">ACFQBT_14685</name>
</gene>
<evidence type="ECO:0000313" key="1">
    <source>
        <dbReference type="EMBL" id="MFC6714981.1"/>
    </source>
</evidence>